<name>A0A090GVX8_MESPL</name>
<dbReference type="EMBL" id="CCNE01000065">
    <property type="protein sequence ID" value="CDX61711.1"/>
    <property type="molecule type" value="Genomic_DNA"/>
</dbReference>
<feature type="transmembrane region" description="Helical" evidence="1">
    <location>
        <begin position="117"/>
        <end position="138"/>
    </location>
</feature>
<accession>A0A090GVX8</accession>
<dbReference type="AlphaFoldDB" id="A0A090GVX8"/>
<reference evidence="3 4" key="1">
    <citation type="submission" date="2014-08" db="EMBL/GenBank/DDBJ databases">
        <authorList>
            <person name="Moulin Lionel"/>
        </authorList>
    </citation>
    <scope>NUCLEOTIDE SEQUENCE [LARGE SCALE GENOMIC DNA]</scope>
</reference>
<dbReference type="InterPro" id="IPR016923">
    <property type="entry name" value="UCP029509"/>
</dbReference>
<evidence type="ECO:0000259" key="2">
    <source>
        <dbReference type="Pfam" id="PF09990"/>
    </source>
</evidence>
<protein>
    <recommendedName>
        <fullName evidence="2">DUF2231 domain-containing protein</fullName>
    </recommendedName>
</protein>
<gene>
    <name evidence="3" type="ORF">MPL3365_70058</name>
</gene>
<sequence>MVQHTIPHNPHSTASIAGHPIHAMLIPFPIAFFVATFVCDLILWRTGNPIWVSASLWLLGAGLIMAALAALAGLTDVLGDAQIRSLGDVWLHAGGNVIVVLIELYNWYSRYAHAEAAVVPVGLVLSLIVVLILLFTGWKGWGMVYRHHVGVADGTDETR</sequence>
<dbReference type="InterPro" id="IPR019251">
    <property type="entry name" value="DUF2231_TM"/>
</dbReference>
<keyword evidence="1" id="KW-0812">Transmembrane</keyword>
<evidence type="ECO:0000313" key="3">
    <source>
        <dbReference type="EMBL" id="CDX61711.1"/>
    </source>
</evidence>
<dbReference type="PIRSF" id="PIRSF029509">
    <property type="entry name" value="UCP029509"/>
    <property type="match status" value="1"/>
</dbReference>
<keyword evidence="1" id="KW-1133">Transmembrane helix</keyword>
<dbReference type="Proteomes" id="UP000046122">
    <property type="component" value="Unassembled WGS sequence"/>
</dbReference>
<feature type="transmembrane region" description="Helical" evidence="1">
    <location>
        <begin position="50"/>
        <end position="74"/>
    </location>
</feature>
<organism evidence="3 4">
    <name type="scientific">Mesorhizobium plurifarium</name>
    <dbReference type="NCBI Taxonomy" id="69974"/>
    <lineage>
        <taxon>Bacteria</taxon>
        <taxon>Pseudomonadati</taxon>
        <taxon>Pseudomonadota</taxon>
        <taxon>Alphaproteobacteria</taxon>
        <taxon>Hyphomicrobiales</taxon>
        <taxon>Phyllobacteriaceae</taxon>
        <taxon>Mesorhizobium</taxon>
    </lineage>
</organism>
<feature type="domain" description="DUF2231" evidence="2">
    <location>
        <begin position="18"/>
        <end position="152"/>
    </location>
</feature>
<feature type="transmembrane region" description="Helical" evidence="1">
    <location>
        <begin position="21"/>
        <end position="44"/>
    </location>
</feature>
<proteinExistence type="predicted"/>
<keyword evidence="1" id="KW-0472">Membrane</keyword>
<dbReference type="Pfam" id="PF09990">
    <property type="entry name" value="DUF2231"/>
    <property type="match status" value="1"/>
</dbReference>
<evidence type="ECO:0000256" key="1">
    <source>
        <dbReference type="SAM" id="Phobius"/>
    </source>
</evidence>
<evidence type="ECO:0000313" key="4">
    <source>
        <dbReference type="Proteomes" id="UP000046122"/>
    </source>
</evidence>
<feature type="transmembrane region" description="Helical" evidence="1">
    <location>
        <begin position="86"/>
        <end position="105"/>
    </location>
</feature>